<dbReference type="GO" id="GO:0046872">
    <property type="term" value="F:metal ion binding"/>
    <property type="evidence" value="ECO:0007669"/>
    <property type="project" value="UniProtKB-KW"/>
</dbReference>
<dbReference type="SFLD" id="SFLDS00003">
    <property type="entry name" value="Haloacid_Dehalogenase"/>
    <property type="match status" value="1"/>
</dbReference>
<name>A0A381QIV2_9ZZZZ</name>
<comment type="cofactor">
    <cofactor evidence="2">
        <name>Mg(2+)</name>
        <dbReference type="ChEBI" id="CHEBI:18420"/>
    </cofactor>
</comment>
<keyword evidence="7" id="KW-0479">Metal-binding</keyword>
<evidence type="ECO:0000256" key="2">
    <source>
        <dbReference type="ARBA" id="ARBA00001946"/>
    </source>
</evidence>
<dbReference type="InterPro" id="IPR010023">
    <property type="entry name" value="KdsC_fam"/>
</dbReference>
<dbReference type="Gene3D" id="3.40.50.1000">
    <property type="entry name" value="HAD superfamily/HAD-like"/>
    <property type="match status" value="1"/>
</dbReference>
<dbReference type="PANTHER" id="PTHR21485:SF6">
    <property type="entry name" value="N-ACYLNEURAMINATE CYTIDYLYLTRANSFERASE-RELATED"/>
    <property type="match status" value="1"/>
</dbReference>
<dbReference type="NCBIfam" id="TIGR01670">
    <property type="entry name" value="KdsC-phosphatas"/>
    <property type="match status" value="1"/>
</dbReference>
<dbReference type="SUPFAM" id="SSF56784">
    <property type="entry name" value="HAD-like"/>
    <property type="match status" value="1"/>
</dbReference>
<dbReference type="SFLD" id="SFLDG01138">
    <property type="entry name" value="C1.6.2:_Deoxy-d-mannose-octulo"/>
    <property type="match status" value="1"/>
</dbReference>
<comment type="catalytic activity">
    <reaction evidence="1">
        <text>3-deoxy-alpha-D-manno-2-octulosonate-8-phosphate + H2O = 3-deoxy-alpha-D-manno-oct-2-ulosonate + phosphate</text>
        <dbReference type="Rhea" id="RHEA:11500"/>
        <dbReference type="ChEBI" id="CHEBI:15377"/>
        <dbReference type="ChEBI" id="CHEBI:43474"/>
        <dbReference type="ChEBI" id="CHEBI:85985"/>
        <dbReference type="ChEBI" id="CHEBI:85986"/>
        <dbReference type="EC" id="3.1.3.45"/>
    </reaction>
</comment>
<keyword evidence="9" id="KW-0460">Magnesium</keyword>
<dbReference type="AlphaFoldDB" id="A0A381QIV2"/>
<evidence type="ECO:0000313" key="12">
    <source>
        <dbReference type="EMBL" id="SUZ79245.1"/>
    </source>
</evidence>
<evidence type="ECO:0000256" key="3">
    <source>
        <dbReference type="ARBA" id="ARBA00005893"/>
    </source>
</evidence>
<dbReference type="PANTHER" id="PTHR21485">
    <property type="entry name" value="HAD SUPERFAMILY MEMBERS CMAS AND KDSC"/>
    <property type="match status" value="1"/>
</dbReference>
<comment type="subunit">
    <text evidence="4">Homotetramer.</text>
</comment>
<evidence type="ECO:0000256" key="4">
    <source>
        <dbReference type="ARBA" id="ARBA00011881"/>
    </source>
</evidence>
<evidence type="ECO:0000256" key="6">
    <source>
        <dbReference type="ARBA" id="ARBA00020092"/>
    </source>
</evidence>
<feature type="non-terminal residue" evidence="12">
    <location>
        <position position="1"/>
    </location>
</feature>
<dbReference type="PIRSF" id="PIRSF006118">
    <property type="entry name" value="KDO8-P_Ptase"/>
    <property type="match status" value="1"/>
</dbReference>
<comment type="similarity">
    <text evidence="3">Belongs to the KdsC family.</text>
</comment>
<keyword evidence="8" id="KW-0378">Hydrolase</keyword>
<gene>
    <name evidence="12" type="ORF">METZ01_LOCUS32099</name>
</gene>
<evidence type="ECO:0000256" key="1">
    <source>
        <dbReference type="ARBA" id="ARBA00000898"/>
    </source>
</evidence>
<dbReference type="GO" id="GO:0008781">
    <property type="term" value="F:N-acylneuraminate cytidylyltransferase activity"/>
    <property type="evidence" value="ECO:0007669"/>
    <property type="project" value="TreeGrafter"/>
</dbReference>
<evidence type="ECO:0000256" key="9">
    <source>
        <dbReference type="ARBA" id="ARBA00022842"/>
    </source>
</evidence>
<dbReference type="GO" id="GO:0009103">
    <property type="term" value="P:lipopolysaccharide biosynthetic process"/>
    <property type="evidence" value="ECO:0007669"/>
    <property type="project" value="UniProtKB-KW"/>
</dbReference>
<accession>A0A381QIV2</accession>
<evidence type="ECO:0000256" key="7">
    <source>
        <dbReference type="ARBA" id="ARBA00022723"/>
    </source>
</evidence>
<dbReference type="EMBL" id="UINC01001379">
    <property type="protein sequence ID" value="SUZ79245.1"/>
    <property type="molecule type" value="Genomic_DNA"/>
</dbReference>
<dbReference type="SFLD" id="SFLDG01136">
    <property type="entry name" value="C1.6:_Phosphoserine_Phosphatas"/>
    <property type="match status" value="1"/>
</dbReference>
<protein>
    <recommendedName>
        <fullName evidence="6">3-deoxy-D-manno-octulosonate 8-phosphate phosphatase KdsC</fullName>
        <ecNumber evidence="5">3.1.3.45</ecNumber>
    </recommendedName>
    <alternativeName>
        <fullName evidence="11">KDO 8-P phosphatase</fullName>
    </alternativeName>
</protein>
<dbReference type="GO" id="GO:0019143">
    <property type="term" value="F:3-deoxy-manno-octulosonate-8-phosphatase activity"/>
    <property type="evidence" value="ECO:0007669"/>
    <property type="project" value="UniProtKB-EC"/>
</dbReference>
<dbReference type="InterPro" id="IPR036412">
    <property type="entry name" value="HAD-like_sf"/>
</dbReference>
<evidence type="ECO:0000256" key="11">
    <source>
        <dbReference type="ARBA" id="ARBA00031051"/>
    </source>
</evidence>
<organism evidence="12">
    <name type="scientific">marine metagenome</name>
    <dbReference type="NCBI Taxonomy" id="408172"/>
    <lineage>
        <taxon>unclassified sequences</taxon>
        <taxon>metagenomes</taxon>
        <taxon>ecological metagenomes</taxon>
    </lineage>
</organism>
<evidence type="ECO:0000256" key="5">
    <source>
        <dbReference type="ARBA" id="ARBA00013066"/>
    </source>
</evidence>
<dbReference type="InterPro" id="IPR050793">
    <property type="entry name" value="CMP-NeuNAc_synthase"/>
</dbReference>
<sequence>VSNSRPIPADAANRIKLVIFDVDGVLTEAGIFVGSTMDGEPLELKRFDIQDGVGIKMLMWAGLKVVLVTGRPSKATSIRALELGVQCHQVVDARKLPIVKDLIQKHAVGWEEVAMLADDIPDLAVLRRVGLKAAVSNATEPVLDIADWVALRPGGRGAAREFCDALLSARSQLDDVIETYVEERSRP</sequence>
<evidence type="ECO:0000256" key="8">
    <source>
        <dbReference type="ARBA" id="ARBA00022801"/>
    </source>
</evidence>
<keyword evidence="10" id="KW-0448">Lipopolysaccharide biosynthesis</keyword>
<reference evidence="12" key="1">
    <citation type="submission" date="2018-05" db="EMBL/GenBank/DDBJ databases">
        <authorList>
            <person name="Lanie J.A."/>
            <person name="Ng W.-L."/>
            <person name="Kazmierczak K.M."/>
            <person name="Andrzejewski T.M."/>
            <person name="Davidsen T.M."/>
            <person name="Wayne K.J."/>
            <person name="Tettelin H."/>
            <person name="Glass J.I."/>
            <person name="Rusch D."/>
            <person name="Podicherti R."/>
            <person name="Tsui H.-C.T."/>
            <person name="Winkler M.E."/>
        </authorList>
    </citation>
    <scope>NUCLEOTIDE SEQUENCE</scope>
</reference>
<evidence type="ECO:0000256" key="10">
    <source>
        <dbReference type="ARBA" id="ARBA00022985"/>
    </source>
</evidence>
<dbReference type="InterPro" id="IPR023214">
    <property type="entry name" value="HAD_sf"/>
</dbReference>
<dbReference type="EC" id="3.1.3.45" evidence="5"/>
<proteinExistence type="inferred from homology"/>